<feature type="transmembrane region" description="Helical" evidence="22">
    <location>
        <begin position="155"/>
        <end position="174"/>
    </location>
</feature>
<evidence type="ECO:0000256" key="13">
    <source>
        <dbReference type="ARBA" id="ARBA00023098"/>
    </source>
</evidence>
<dbReference type="GO" id="GO:0005794">
    <property type="term" value="C:Golgi apparatus"/>
    <property type="evidence" value="ECO:0007669"/>
    <property type="project" value="TreeGrafter"/>
</dbReference>
<dbReference type="PROSITE" id="PS00379">
    <property type="entry name" value="CDP_ALCOHOL_P_TRANSF"/>
    <property type="match status" value="1"/>
</dbReference>
<reference evidence="23 24" key="1">
    <citation type="journal article" date="2011" name="Proc. Natl. Acad. Sci. U.S.A.">
        <title>Evolutionary erosion of yeast sex chromosomes by mating-type switching accidents.</title>
        <authorList>
            <person name="Gordon J.L."/>
            <person name="Armisen D."/>
            <person name="Proux-Wera E."/>
            <person name="Oheigeartaigh S.S."/>
            <person name="Byrne K.P."/>
            <person name="Wolfe K.H."/>
        </authorList>
    </citation>
    <scope>NUCLEOTIDE SEQUENCE [LARGE SCALE GENOMIC DNA]</scope>
    <source>
        <strain evidence="24">ATCC 24235 / CBS 4417 / NBRC 1672 / NRRL Y-8282 / UCD 70-5</strain>
    </source>
</reference>
<proteinExistence type="inferred from homology"/>
<comment type="cofactor">
    <cofactor evidence="2">
        <name>Mg(2+)</name>
        <dbReference type="ChEBI" id="CHEBI:18420"/>
    </cofactor>
</comment>
<keyword evidence="15 20" id="KW-0594">Phospholipid biosynthesis</keyword>
<feature type="transmembrane region" description="Helical" evidence="22">
    <location>
        <begin position="181"/>
        <end position="198"/>
    </location>
</feature>
<keyword evidence="14 20" id="KW-0472">Membrane</keyword>
<dbReference type="GO" id="GO:0006661">
    <property type="term" value="P:phosphatidylinositol biosynthetic process"/>
    <property type="evidence" value="ECO:0007669"/>
    <property type="project" value="TreeGrafter"/>
</dbReference>
<evidence type="ECO:0000256" key="4">
    <source>
        <dbReference type="ARBA" id="ARBA00010441"/>
    </source>
</evidence>
<dbReference type="InterPro" id="IPR000462">
    <property type="entry name" value="CDP-OH_P_trans"/>
</dbReference>
<dbReference type="PIRSF" id="PIRSF000848">
    <property type="entry name" value="CDP_diag_ino_3_P"/>
    <property type="match status" value="1"/>
</dbReference>
<evidence type="ECO:0000256" key="16">
    <source>
        <dbReference type="ARBA" id="ARBA00023211"/>
    </source>
</evidence>
<dbReference type="InterPro" id="IPR048254">
    <property type="entry name" value="CDP_ALCOHOL_P_TRANSF_CS"/>
</dbReference>
<dbReference type="OrthoDB" id="10251079at2759"/>
<dbReference type="RefSeq" id="XP_003685466.1">
    <property type="nucleotide sequence ID" value="XM_003685418.1"/>
</dbReference>
<dbReference type="AlphaFoldDB" id="G8BT61"/>
<comment type="similarity">
    <text evidence="4 20 21">Belongs to the CDP-alcohol phosphatidyltransferase class-I family.</text>
</comment>
<dbReference type="GO" id="GO:0005789">
    <property type="term" value="C:endoplasmic reticulum membrane"/>
    <property type="evidence" value="ECO:0007669"/>
    <property type="project" value="UniProtKB-SubCell"/>
</dbReference>
<keyword evidence="6 20" id="KW-0444">Lipid biosynthesis</keyword>
<keyword evidence="9" id="KW-0479">Metal-binding</keyword>
<dbReference type="KEGG" id="tpf:TPHA_0D03985"/>
<keyword evidence="24" id="KW-1185">Reference proteome</keyword>
<evidence type="ECO:0000256" key="2">
    <source>
        <dbReference type="ARBA" id="ARBA00001946"/>
    </source>
</evidence>
<keyword evidence="13 20" id="KW-0443">Lipid metabolism</keyword>
<evidence type="ECO:0000256" key="8">
    <source>
        <dbReference type="ARBA" id="ARBA00022692"/>
    </source>
</evidence>
<dbReference type="InterPro" id="IPR014387">
    <property type="entry name" value="CDP_diag_ino_3_P_euk"/>
</dbReference>
<evidence type="ECO:0000256" key="15">
    <source>
        <dbReference type="ARBA" id="ARBA00023209"/>
    </source>
</evidence>
<evidence type="ECO:0000256" key="14">
    <source>
        <dbReference type="ARBA" id="ARBA00023136"/>
    </source>
</evidence>
<comment type="catalytic activity">
    <reaction evidence="18 20">
        <text>a CDP-1,2-diacyl-sn-glycerol + myo-inositol = a 1,2-diacyl-sn-glycero-3-phospho-(1D-myo-inositol) + CMP + H(+)</text>
        <dbReference type="Rhea" id="RHEA:11580"/>
        <dbReference type="ChEBI" id="CHEBI:15378"/>
        <dbReference type="ChEBI" id="CHEBI:17268"/>
        <dbReference type="ChEBI" id="CHEBI:57880"/>
        <dbReference type="ChEBI" id="CHEBI:58332"/>
        <dbReference type="ChEBI" id="CHEBI:60377"/>
        <dbReference type="EC" id="2.7.8.11"/>
    </reaction>
</comment>
<dbReference type="EMBL" id="HE612859">
    <property type="protein sequence ID" value="CCE63032.1"/>
    <property type="molecule type" value="Genomic_DNA"/>
</dbReference>
<evidence type="ECO:0000256" key="10">
    <source>
        <dbReference type="ARBA" id="ARBA00022824"/>
    </source>
</evidence>
<evidence type="ECO:0000256" key="20">
    <source>
        <dbReference type="PIRNR" id="PIRNR000848"/>
    </source>
</evidence>
<dbReference type="GO" id="GO:0003881">
    <property type="term" value="F:CDP-diacylglycerol-inositol 3-phosphatidyltransferase activity"/>
    <property type="evidence" value="ECO:0007669"/>
    <property type="project" value="UniProtKB-UniRule"/>
</dbReference>
<evidence type="ECO:0000256" key="3">
    <source>
        <dbReference type="ARBA" id="ARBA00004477"/>
    </source>
</evidence>
<evidence type="ECO:0000256" key="7">
    <source>
        <dbReference type="ARBA" id="ARBA00022679"/>
    </source>
</evidence>
<evidence type="ECO:0000256" key="12">
    <source>
        <dbReference type="ARBA" id="ARBA00022989"/>
    </source>
</evidence>
<keyword evidence="10" id="KW-0256">Endoplasmic reticulum</keyword>
<dbReference type="FunFam" id="1.20.120.1760:FF:000021">
    <property type="entry name" value="CDP-diacylglycerol--inositol 3-phosphatidyltransferase"/>
    <property type="match status" value="1"/>
</dbReference>
<gene>
    <name evidence="23" type="primary">TPHA0D03985</name>
    <name evidence="23" type="ordered locus">TPHA_0D03985</name>
</gene>
<dbReference type="EC" id="2.7.8.11" evidence="5 20"/>
<dbReference type="Gene3D" id="1.20.120.1760">
    <property type="match status" value="1"/>
</dbReference>
<dbReference type="GO" id="GO:0046872">
    <property type="term" value="F:metal ion binding"/>
    <property type="evidence" value="ECO:0007669"/>
    <property type="project" value="UniProtKB-KW"/>
</dbReference>
<evidence type="ECO:0000313" key="24">
    <source>
        <dbReference type="Proteomes" id="UP000005666"/>
    </source>
</evidence>
<accession>G8BT61</accession>
<sequence>MSSKQAKQEKKLVTSNDVFLYIPNLIGYSRVVTAVLSFMAMPNHPMYTALIYTVSCLLDALDGTMARKYNQCSKFGAVLDMITDRSTTSSLLCFLSILYPKYCIIFQILLSLDLSSHYIHMYSTLIDAKNETKSHKSIDENSNYFLKLYYSNRTVLFMICAFNEIVYGGIYLIGFQKYAKVGYFLFYISLPGFLFKQFTNILQLQRASIILASIDADDANKANKY</sequence>
<evidence type="ECO:0000256" key="21">
    <source>
        <dbReference type="RuleBase" id="RU003750"/>
    </source>
</evidence>
<dbReference type="HOGENOM" id="CLU_067602_0_0_1"/>
<feature type="transmembrane region" description="Helical" evidence="22">
    <location>
        <begin position="91"/>
        <end position="112"/>
    </location>
</feature>
<dbReference type="PANTHER" id="PTHR15362">
    <property type="entry name" value="PHOSPHATIDYLINOSITOL SYNTHASE"/>
    <property type="match status" value="1"/>
</dbReference>
<evidence type="ECO:0000256" key="11">
    <source>
        <dbReference type="ARBA" id="ARBA00022842"/>
    </source>
</evidence>
<evidence type="ECO:0000256" key="5">
    <source>
        <dbReference type="ARBA" id="ARBA00013212"/>
    </source>
</evidence>
<name>G8BT61_TETPH</name>
<evidence type="ECO:0000256" key="6">
    <source>
        <dbReference type="ARBA" id="ARBA00022516"/>
    </source>
</evidence>
<dbReference type="GeneID" id="11534434"/>
<keyword evidence="8 22" id="KW-0812">Transmembrane</keyword>
<dbReference type="STRING" id="1071381.G8BT61"/>
<evidence type="ECO:0000256" key="17">
    <source>
        <dbReference type="ARBA" id="ARBA00023264"/>
    </source>
</evidence>
<evidence type="ECO:0000313" key="23">
    <source>
        <dbReference type="EMBL" id="CCE63032.1"/>
    </source>
</evidence>
<dbReference type="InterPro" id="IPR043130">
    <property type="entry name" value="CDP-OH_PTrfase_TM_dom"/>
</dbReference>
<keyword evidence="16" id="KW-0464">Manganese</keyword>
<keyword evidence="7 20" id="KW-0808">Transferase</keyword>
<evidence type="ECO:0000256" key="18">
    <source>
        <dbReference type="ARBA" id="ARBA00050166"/>
    </source>
</evidence>
<evidence type="ECO:0000256" key="1">
    <source>
        <dbReference type="ARBA" id="ARBA00001936"/>
    </source>
</evidence>
<comment type="subcellular location">
    <subcellularLocation>
        <location evidence="3">Endoplasmic reticulum membrane</location>
        <topology evidence="3">Multi-pass membrane protein</topology>
    </subcellularLocation>
</comment>
<dbReference type="PANTHER" id="PTHR15362:SF4">
    <property type="entry name" value="CDP-DIACYLGLYCEROL--INOSITOL 3-PHOSPHATIDYLTRANSFERASE"/>
    <property type="match status" value="1"/>
</dbReference>
<dbReference type="OMA" id="AQTYSEN"/>
<keyword evidence="17 20" id="KW-1208">Phospholipid metabolism</keyword>
<dbReference type="Pfam" id="PF01066">
    <property type="entry name" value="CDP-OH_P_transf"/>
    <property type="match status" value="1"/>
</dbReference>
<dbReference type="eggNOG" id="KOG3240">
    <property type="taxonomic scope" value="Eukaryota"/>
</dbReference>
<comment type="cofactor">
    <cofactor evidence="1">
        <name>Mn(2+)</name>
        <dbReference type="ChEBI" id="CHEBI:29035"/>
    </cofactor>
</comment>
<protein>
    <recommendedName>
        <fullName evidence="19 20">CDP-diacylglycerol--inositol 3-phosphatidyltransferase</fullName>
        <ecNumber evidence="5 20">2.7.8.11</ecNumber>
    </recommendedName>
</protein>
<evidence type="ECO:0000256" key="19">
    <source>
        <dbReference type="ARBA" id="ARBA00070582"/>
    </source>
</evidence>
<organism evidence="23 24">
    <name type="scientific">Tetrapisispora phaffii (strain ATCC 24235 / CBS 4417 / NBRC 1672 / NRRL Y-8282 / UCD 70-5)</name>
    <name type="common">Yeast</name>
    <name type="synonym">Fabospora phaffii</name>
    <dbReference type="NCBI Taxonomy" id="1071381"/>
    <lineage>
        <taxon>Eukaryota</taxon>
        <taxon>Fungi</taxon>
        <taxon>Dikarya</taxon>
        <taxon>Ascomycota</taxon>
        <taxon>Saccharomycotina</taxon>
        <taxon>Saccharomycetes</taxon>
        <taxon>Saccharomycetales</taxon>
        <taxon>Saccharomycetaceae</taxon>
        <taxon>Tetrapisispora</taxon>
    </lineage>
</organism>
<evidence type="ECO:0000256" key="9">
    <source>
        <dbReference type="ARBA" id="ARBA00022723"/>
    </source>
</evidence>
<dbReference type="Proteomes" id="UP000005666">
    <property type="component" value="Chromosome 4"/>
</dbReference>
<evidence type="ECO:0000256" key="22">
    <source>
        <dbReference type="SAM" id="Phobius"/>
    </source>
</evidence>
<keyword evidence="11" id="KW-0460">Magnesium</keyword>
<keyword evidence="12 22" id="KW-1133">Transmembrane helix</keyword>